<organism evidence="1 2">
    <name type="scientific">Brevinema andersonii</name>
    <dbReference type="NCBI Taxonomy" id="34097"/>
    <lineage>
        <taxon>Bacteria</taxon>
        <taxon>Pseudomonadati</taxon>
        <taxon>Spirochaetota</taxon>
        <taxon>Spirochaetia</taxon>
        <taxon>Brevinematales</taxon>
        <taxon>Brevinemataceae</taxon>
        <taxon>Brevinema</taxon>
    </lineage>
</organism>
<name>A0A1I1DUR3_BREAD</name>
<evidence type="ECO:0000313" key="1">
    <source>
        <dbReference type="EMBL" id="SFB78142.1"/>
    </source>
</evidence>
<evidence type="ECO:0008006" key="3">
    <source>
        <dbReference type="Google" id="ProtNLM"/>
    </source>
</evidence>
<accession>A0A1I1DUR3</accession>
<dbReference type="InterPro" id="IPR024042">
    <property type="entry name" value="TM1646-like_dom_sf"/>
</dbReference>
<gene>
    <name evidence="1" type="ORF">SAMN02745150_00763</name>
</gene>
<dbReference type="RefSeq" id="WP_092318805.1">
    <property type="nucleotide sequence ID" value="NZ_FOKY01000004.1"/>
</dbReference>
<proteinExistence type="predicted"/>
<dbReference type="Gene3D" id="1.20.120.490">
    <property type="entry name" value="Hypothetical protein TM1646-like domain"/>
    <property type="match status" value="1"/>
</dbReference>
<dbReference type="Pfam" id="PF03885">
    <property type="entry name" value="DUF327"/>
    <property type="match status" value="1"/>
</dbReference>
<dbReference type="InterPro" id="IPR005585">
    <property type="entry name" value="DUF327"/>
</dbReference>
<dbReference type="OrthoDB" id="47226at2"/>
<reference evidence="2" key="1">
    <citation type="submission" date="2016-10" db="EMBL/GenBank/DDBJ databases">
        <authorList>
            <person name="Varghese N."/>
            <person name="Submissions S."/>
        </authorList>
    </citation>
    <scope>NUCLEOTIDE SEQUENCE [LARGE SCALE GENOMIC DNA]</scope>
    <source>
        <strain evidence="2">ATCC 43811</strain>
    </source>
</reference>
<sequence>MRIISRTTRQKNIFSHLSLSQTEKSKKLFLHMMDDINDEPILEQMLHNSDEVLNNISLLGEELDKIGRELAEKPLPENFARYKKYIRLMVKGIVKNSITKEITARVGLTRTKLFKISQQIDQTLADLAQRILNDERNRIDILNLTDKLKGLILNILT</sequence>
<dbReference type="SUPFAM" id="SSF158397">
    <property type="entry name" value="TM1646-like"/>
    <property type="match status" value="1"/>
</dbReference>
<dbReference type="STRING" id="34097.SAMN02745150_00763"/>
<dbReference type="Proteomes" id="UP000240042">
    <property type="component" value="Unassembled WGS sequence"/>
</dbReference>
<keyword evidence="2" id="KW-1185">Reference proteome</keyword>
<protein>
    <recommendedName>
        <fullName evidence="3">DUF327 domain-containing protein</fullName>
    </recommendedName>
</protein>
<evidence type="ECO:0000313" key="2">
    <source>
        <dbReference type="Proteomes" id="UP000240042"/>
    </source>
</evidence>
<dbReference type="AlphaFoldDB" id="A0A1I1DUR3"/>
<dbReference type="EMBL" id="FOKY01000004">
    <property type="protein sequence ID" value="SFB78142.1"/>
    <property type="molecule type" value="Genomic_DNA"/>
</dbReference>